<dbReference type="KEGG" id="acy:Anacy_2582"/>
<dbReference type="STRING" id="272123.Anacy_2582"/>
<protein>
    <recommendedName>
        <fullName evidence="4">DUF928 domain-containing protein</fullName>
    </recommendedName>
</protein>
<dbReference type="EMBL" id="CP003659">
    <property type="protein sequence ID" value="AFZ58024.1"/>
    <property type="molecule type" value="Genomic_DNA"/>
</dbReference>
<gene>
    <name evidence="2" type="ordered locus">Anacy_2582</name>
</gene>
<keyword evidence="1" id="KW-0732">Signal</keyword>
<dbReference type="InterPro" id="IPR010328">
    <property type="entry name" value="DUF928"/>
</dbReference>
<feature type="signal peptide" evidence="1">
    <location>
        <begin position="1"/>
        <end position="21"/>
    </location>
</feature>
<evidence type="ECO:0000313" key="3">
    <source>
        <dbReference type="Proteomes" id="UP000010474"/>
    </source>
</evidence>
<proteinExistence type="predicted"/>
<dbReference type="OrthoDB" id="536034at2"/>
<dbReference type="PATRIC" id="fig|272123.3.peg.2811"/>
<reference evidence="3" key="1">
    <citation type="journal article" date="2013" name="Proc. Natl. Acad. Sci. U.S.A.">
        <title>Improving the coverage of the cyanobacterial phylum using diversity-driven genome sequencing.</title>
        <authorList>
            <person name="Shih P.M."/>
            <person name="Wu D."/>
            <person name="Latifi A."/>
            <person name="Axen S.D."/>
            <person name="Fewer D.P."/>
            <person name="Talla E."/>
            <person name="Calteau A."/>
            <person name="Cai F."/>
            <person name="Tandeau de Marsac N."/>
            <person name="Rippka R."/>
            <person name="Herdman M."/>
            <person name="Sivonen K."/>
            <person name="Coursin T."/>
            <person name="Laurent T."/>
            <person name="Goodwin L."/>
            <person name="Nolan M."/>
            <person name="Davenport K.W."/>
            <person name="Han C.S."/>
            <person name="Rubin E.M."/>
            <person name="Eisen J.A."/>
            <person name="Woyke T."/>
            <person name="Gugger M."/>
            <person name="Kerfeld C.A."/>
        </authorList>
    </citation>
    <scope>NUCLEOTIDE SEQUENCE [LARGE SCALE GENOMIC DNA]</scope>
    <source>
        <strain evidence="3">ATCC 27899 / PCC 7122</strain>
    </source>
</reference>
<sequence length="248" mass="27823">MKWLQASLCFLAFSFTVYSQASSVLAQSYPTQRTWQISQKFKPPVDNQPNPPTIGAATRTSSCIKDKRVITPLLPTNQLGLTFNQHPTFYWSVPPTPVKTAEFTILAPGDEQIIYKTTLTLPDQPGITSFTLPTNAPALQINTTYRWYLTLICDAEESSNNPYVEGFVKRTQPDLTLSNSLAKSDLHQIPTIYAEAGIWHEALTSLVQLRCTQPNDLTVKRNWRKFLDSVELINIASEPLIDACTTKN</sequence>
<evidence type="ECO:0000313" key="2">
    <source>
        <dbReference type="EMBL" id="AFZ58024.1"/>
    </source>
</evidence>
<dbReference type="HOGENOM" id="CLU_061545_2_1_3"/>
<dbReference type="eggNOG" id="COG3087">
    <property type="taxonomic scope" value="Bacteria"/>
</dbReference>
<evidence type="ECO:0008006" key="4">
    <source>
        <dbReference type="Google" id="ProtNLM"/>
    </source>
</evidence>
<name>K9ZGZ0_ANACC</name>
<dbReference type="Pfam" id="PF06051">
    <property type="entry name" value="DUF928"/>
    <property type="match status" value="1"/>
</dbReference>
<dbReference type="AlphaFoldDB" id="K9ZGZ0"/>
<dbReference type="RefSeq" id="WP_015214659.1">
    <property type="nucleotide sequence ID" value="NC_019771.1"/>
</dbReference>
<dbReference type="Proteomes" id="UP000010474">
    <property type="component" value="Chromosome"/>
</dbReference>
<keyword evidence="3" id="KW-1185">Reference proteome</keyword>
<accession>K9ZGZ0</accession>
<evidence type="ECO:0000256" key="1">
    <source>
        <dbReference type="SAM" id="SignalP"/>
    </source>
</evidence>
<feature type="chain" id="PRO_5030173351" description="DUF928 domain-containing protein" evidence="1">
    <location>
        <begin position="22"/>
        <end position="248"/>
    </location>
</feature>
<organism evidence="2 3">
    <name type="scientific">Anabaena cylindrica (strain ATCC 27899 / PCC 7122)</name>
    <dbReference type="NCBI Taxonomy" id="272123"/>
    <lineage>
        <taxon>Bacteria</taxon>
        <taxon>Bacillati</taxon>
        <taxon>Cyanobacteriota</taxon>
        <taxon>Cyanophyceae</taxon>
        <taxon>Nostocales</taxon>
        <taxon>Nostocaceae</taxon>
        <taxon>Anabaena</taxon>
    </lineage>
</organism>